<proteinExistence type="predicted"/>
<dbReference type="Proteomes" id="UP000520198">
    <property type="component" value="Unassembled WGS sequence"/>
</dbReference>
<dbReference type="PROSITE" id="PS51688">
    <property type="entry name" value="ICA"/>
    <property type="match status" value="1"/>
</dbReference>
<protein>
    <submittedName>
        <fullName evidence="2">Tail fiber domain-containing protein</fullName>
    </submittedName>
</protein>
<evidence type="ECO:0000259" key="1">
    <source>
        <dbReference type="PROSITE" id="PS51688"/>
    </source>
</evidence>
<feature type="domain" description="Peptidase S74" evidence="1">
    <location>
        <begin position="1"/>
        <end position="83"/>
    </location>
</feature>
<reference evidence="2 3" key="1">
    <citation type="submission" date="2020-06" db="EMBL/GenBank/DDBJ databases">
        <authorList>
            <person name="Grouzdev D.S."/>
        </authorList>
    </citation>
    <scope>NUCLEOTIDE SEQUENCE [LARGE SCALE GENOMIC DNA]</scope>
    <source>
        <strain evidence="2 3">HO-A22</strain>
    </source>
</reference>
<sequence>MKTVRKPVTKPVEVSRTGRRQHFGLIAQEVQEALQGVDFGGHVIDDMSDPDSLQSLRYEQFVPILIKAVQELSARVKELESMSTQPPPATLDQQWR</sequence>
<comment type="caution">
    <text evidence="2">The sequence shown here is derived from an EMBL/GenBank/DDBJ whole genome shotgun (WGS) entry which is preliminary data.</text>
</comment>
<accession>A0A7Y6Q949</accession>
<evidence type="ECO:0000313" key="3">
    <source>
        <dbReference type="Proteomes" id="UP000520198"/>
    </source>
</evidence>
<name>A0A7Y6Q949_9HYPH</name>
<dbReference type="InterPro" id="IPR030392">
    <property type="entry name" value="S74_ICA"/>
</dbReference>
<dbReference type="AlphaFoldDB" id="A0A7Y6Q949"/>
<evidence type="ECO:0000313" key="2">
    <source>
        <dbReference type="EMBL" id="NVD41301.1"/>
    </source>
</evidence>
<keyword evidence="3" id="KW-1185">Reference proteome</keyword>
<gene>
    <name evidence="2" type="ORF">HT585_20710</name>
</gene>
<dbReference type="EMBL" id="JABWDU010000005">
    <property type="protein sequence ID" value="NVD41301.1"/>
    <property type="molecule type" value="Genomic_DNA"/>
</dbReference>
<organism evidence="2 3">
    <name type="scientific">Ensifer oleiphilus</name>
    <dbReference type="NCBI Taxonomy" id="2742698"/>
    <lineage>
        <taxon>Bacteria</taxon>
        <taxon>Pseudomonadati</taxon>
        <taxon>Pseudomonadota</taxon>
        <taxon>Alphaproteobacteria</taxon>
        <taxon>Hyphomicrobiales</taxon>
        <taxon>Rhizobiaceae</taxon>
        <taxon>Sinorhizobium/Ensifer group</taxon>
        <taxon>Ensifer</taxon>
    </lineage>
</organism>